<feature type="domain" description="Crinkler effector protein N-terminal" evidence="4">
    <location>
        <begin position="10"/>
        <end position="81"/>
    </location>
</feature>
<dbReference type="AlphaFoldDB" id="A0A1V9YW71"/>
<comment type="subcellular location">
    <subcellularLocation>
        <location evidence="1">Host cell</location>
    </subcellularLocation>
    <subcellularLocation>
        <location evidence="2">Secreted</location>
    </subcellularLocation>
</comment>
<dbReference type="Proteomes" id="UP000243217">
    <property type="component" value="Unassembled WGS sequence"/>
</dbReference>
<reference evidence="5 6" key="1">
    <citation type="journal article" date="2014" name="Genome Biol. Evol.">
        <title>The secreted proteins of Achlya hypogyna and Thraustotheca clavata identify the ancestral oomycete secretome and reveal gene acquisitions by horizontal gene transfer.</title>
        <authorList>
            <person name="Misner I."/>
            <person name="Blouin N."/>
            <person name="Leonard G."/>
            <person name="Richards T.A."/>
            <person name="Lane C.E."/>
        </authorList>
    </citation>
    <scope>NUCLEOTIDE SEQUENCE [LARGE SCALE GENOMIC DNA]</scope>
    <source>
        <strain evidence="5 6">ATCC 34112</strain>
    </source>
</reference>
<dbReference type="InterPro" id="IPR045379">
    <property type="entry name" value="Crinkler_N"/>
</dbReference>
<proteinExistence type="predicted"/>
<accession>A0A1V9YW71</accession>
<organism evidence="5 6">
    <name type="scientific">Thraustotheca clavata</name>
    <dbReference type="NCBI Taxonomy" id="74557"/>
    <lineage>
        <taxon>Eukaryota</taxon>
        <taxon>Sar</taxon>
        <taxon>Stramenopiles</taxon>
        <taxon>Oomycota</taxon>
        <taxon>Saprolegniomycetes</taxon>
        <taxon>Saprolegniales</taxon>
        <taxon>Achlyaceae</taxon>
        <taxon>Thraustotheca</taxon>
    </lineage>
</organism>
<comment type="caution">
    <text evidence="5">The sequence shown here is derived from an EMBL/GenBank/DDBJ whole genome shotgun (WGS) entry which is preliminary data.</text>
</comment>
<evidence type="ECO:0000313" key="6">
    <source>
        <dbReference type="Proteomes" id="UP000243217"/>
    </source>
</evidence>
<evidence type="ECO:0000259" key="4">
    <source>
        <dbReference type="Pfam" id="PF20147"/>
    </source>
</evidence>
<evidence type="ECO:0000256" key="2">
    <source>
        <dbReference type="ARBA" id="ARBA00004613"/>
    </source>
</evidence>
<keyword evidence="3" id="KW-0964">Secreted</keyword>
<evidence type="ECO:0000256" key="3">
    <source>
        <dbReference type="ARBA" id="ARBA00022525"/>
    </source>
</evidence>
<evidence type="ECO:0000256" key="1">
    <source>
        <dbReference type="ARBA" id="ARBA00004340"/>
    </source>
</evidence>
<dbReference type="GO" id="GO:0043657">
    <property type="term" value="C:host cell"/>
    <property type="evidence" value="ECO:0007669"/>
    <property type="project" value="UniProtKB-SubCell"/>
</dbReference>
<gene>
    <name evidence="5" type="ORF">THRCLA_22595</name>
</gene>
<dbReference type="EMBL" id="JNBS01002602">
    <property type="protein sequence ID" value="OQR90049.1"/>
    <property type="molecule type" value="Genomic_DNA"/>
</dbReference>
<name>A0A1V9YW71_9STRA</name>
<dbReference type="GO" id="GO:0005576">
    <property type="term" value="C:extracellular region"/>
    <property type="evidence" value="ECO:0007669"/>
    <property type="project" value="UniProtKB-SubCell"/>
</dbReference>
<keyword evidence="6" id="KW-1185">Reference proteome</keyword>
<sequence length="125" mass="14541">MSKVSEPQEMELWCGVYREGLCFPVWIDSNATVYDFQNAIVNQRKDVNDKFNVDPATLSLYSTGKKVGNDINWFKADEQLEQWLINGRRGDDPYVKMIPAWKLQARYLGAISQEIKLIKKTFTSW</sequence>
<dbReference type="OrthoDB" id="165123at2759"/>
<evidence type="ECO:0000313" key="5">
    <source>
        <dbReference type="EMBL" id="OQR90049.1"/>
    </source>
</evidence>
<dbReference type="Pfam" id="PF20147">
    <property type="entry name" value="Crinkler"/>
    <property type="match status" value="1"/>
</dbReference>
<protein>
    <recommendedName>
        <fullName evidence="4">Crinkler effector protein N-terminal domain-containing protein</fullName>
    </recommendedName>
</protein>